<evidence type="ECO:0000313" key="4">
    <source>
        <dbReference type="EMBL" id="CAK9038034.1"/>
    </source>
</evidence>
<feature type="region of interest" description="Disordered" evidence="2">
    <location>
        <begin position="39"/>
        <end position="60"/>
    </location>
</feature>
<proteinExistence type="predicted"/>
<comment type="caution">
    <text evidence="4">The sequence shown here is derived from an EMBL/GenBank/DDBJ whole genome shotgun (WGS) entry which is preliminary data.</text>
</comment>
<feature type="compositionally biased region" description="Basic and acidic residues" evidence="2">
    <location>
        <begin position="1"/>
        <end position="16"/>
    </location>
</feature>
<feature type="compositionally biased region" description="Polar residues" evidence="2">
    <location>
        <begin position="51"/>
        <end position="60"/>
    </location>
</feature>
<feature type="coiled-coil region" evidence="1">
    <location>
        <begin position="62"/>
        <end position="89"/>
    </location>
</feature>
<organism evidence="4 5">
    <name type="scientific">Durusdinium trenchii</name>
    <dbReference type="NCBI Taxonomy" id="1381693"/>
    <lineage>
        <taxon>Eukaryota</taxon>
        <taxon>Sar</taxon>
        <taxon>Alveolata</taxon>
        <taxon>Dinophyceae</taxon>
        <taxon>Suessiales</taxon>
        <taxon>Symbiodiniaceae</taxon>
        <taxon>Durusdinium</taxon>
    </lineage>
</organism>
<feature type="region of interest" description="Disordered" evidence="2">
    <location>
        <begin position="1"/>
        <end position="23"/>
    </location>
</feature>
<feature type="domain" description="PLOD1-3-like GT" evidence="3">
    <location>
        <begin position="206"/>
        <end position="309"/>
    </location>
</feature>
<reference evidence="4 5" key="1">
    <citation type="submission" date="2024-02" db="EMBL/GenBank/DDBJ databases">
        <authorList>
            <person name="Chen Y."/>
            <person name="Shah S."/>
            <person name="Dougan E. K."/>
            <person name="Thang M."/>
            <person name="Chan C."/>
        </authorList>
    </citation>
    <scope>NUCLEOTIDE SEQUENCE [LARGE SCALE GENOMIC DNA]</scope>
</reference>
<evidence type="ECO:0000256" key="1">
    <source>
        <dbReference type="SAM" id="Coils"/>
    </source>
</evidence>
<dbReference type="EMBL" id="CAXAMN010012359">
    <property type="protein sequence ID" value="CAK9038034.1"/>
    <property type="molecule type" value="Genomic_DNA"/>
</dbReference>
<feature type="coiled-coil region" evidence="1">
    <location>
        <begin position="115"/>
        <end position="145"/>
    </location>
</feature>
<dbReference type="CDD" id="cd22997">
    <property type="entry name" value="GT_LH"/>
    <property type="match status" value="1"/>
</dbReference>
<evidence type="ECO:0000259" key="3">
    <source>
        <dbReference type="Pfam" id="PF25342"/>
    </source>
</evidence>
<dbReference type="InterPro" id="IPR057589">
    <property type="entry name" value="GT_PLOD"/>
</dbReference>
<accession>A0ABP0LIZ4</accession>
<protein>
    <recommendedName>
        <fullName evidence="3">PLOD1-3-like GT domain-containing protein</fullName>
    </recommendedName>
</protein>
<keyword evidence="5" id="KW-1185">Reference proteome</keyword>
<gene>
    <name evidence="4" type="ORF">CCMP2556_LOCUS20893</name>
</gene>
<dbReference type="Proteomes" id="UP001642484">
    <property type="component" value="Unassembled WGS sequence"/>
</dbReference>
<keyword evidence="1" id="KW-0175">Coiled coil</keyword>
<evidence type="ECO:0000313" key="5">
    <source>
        <dbReference type="Proteomes" id="UP001642484"/>
    </source>
</evidence>
<dbReference type="Pfam" id="PF25342">
    <property type="entry name" value="GT_PLOD"/>
    <property type="match status" value="1"/>
</dbReference>
<sequence>MSESGRGRESDNDAAKLNKPPGALRRWCSACPRFQTTTYENQPYQRDGHYPTSTSTSAQPVANGAAKELQIAKRQLEEKRAEAKALKSDRSLPHITRAREGNREEIVEGKEESIFTSLRRTSAELEKAKEQVKEQFETSTSLSAENALLRQQLQGNHEEIVGGNSDASMTPLASDGSLMVAKEDLAGVTGRLIAERYEALASGPAPRAIIMSTERLCGWGGAKFCSIEDEARYPEAPTDSKYLNAGGYIGPAEALQDMISAVLRMKSTATGEHRQKGQLSDQYFFKLYFWDHQDKIALDYHQLIFGNFLEIANRPCESDWAPVCAVKPCCTESDNFRRFHQLFFSRYKVKGCAVWRENNLPISWHGNGAGKWLYLLALDQLSLRCGPAANVTRAQMPEQMMADLFEKYDSRSQNEGSNWPGGFLTSVSSHFIEESGGSELPAECS</sequence>
<evidence type="ECO:0000256" key="2">
    <source>
        <dbReference type="SAM" id="MobiDB-lite"/>
    </source>
</evidence>
<name>A0ABP0LIZ4_9DINO</name>